<evidence type="ECO:0000256" key="4">
    <source>
        <dbReference type="ARBA" id="ARBA00012840"/>
    </source>
</evidence>
<keyword evidence="7" id="KW-0547">Nucleotide-binding</keyword>
<dbReference type="Pfam" id="PF00587">
    <property type="entry name" value="tRNA-synt_2b"/>
    <property type="match status" value="1"/>
</dbReference>
<dbReference type="InterPro" id="IPR002317">
    <property type="entry name" value="Ser-tRNA-ligase_type_1"/>
</dbReference>
<evidence type="ECO:0000256" key="13">
    <source>
        <dbReference type="ARBA" id="ARBA00048823"/>
    </source>
</evidence>
<evidence type="ECO:0000256" key="7">
    <source>
        <dbReference type="ARBA" id="ARBA00022741"/>
    </source>
</evidence>
<dbReference type="Proteomes" id="UP000606008">
    <property type="component" value="Unassembled WGS sequence"/>
</dbReference>
<dbReference type="EMBL" id="WAEL01000002">
    <property type="protein sequence ID" value="NID09704.1"/>
    <property type="molecule type" value="Genomic_DNA"/>
</dbReference>
<comment type="subcellular location">
    <subcellularLocation>
        <location evidence="1">Cytoplasm</location>
    </subcellularLocation>
</comment>
<evidence type="ECO:0000256" key="3">
    <source>
        <dbReference type="ARBA" id="ARBA00010728"/>
    </source>
</evidence>
<keyword evidence="5" id="KW-0963">Cytoplasm</keyword>
<keyword evidence="9" id="KW-0648">Protein biosynthesis</keyword>
<evidence type="ECO:0000313" key="17">
    <source>
        <dbReference type="Proteomes" id="UP000606008"/>
    </source>
</evidence>
<evidence type="ECO:0000256" key="11">
    <source>
        <dbReference type="ARBA" id="ARBA00039158"/>
    </source>
</evidence>
<evidence type="ECO:0000256" key="9">
    <source>
        <dbReference type="ARBA" id="ARBA00022917"/>
    </source>
</evidence>
<evidence type="ECO:0000256" key="1">
    <source>
        <dbReference type="ARBA" id="ARBA00004496"/>
    </source>
</evidence>
<dbReference type="SUPFAM" id="SSF55681">
    <property type="entry name" value="Class II aaRS and biotin synthetases"/>
    <property type="match status" value="1"/>
</dbReference>
<dbReference type="InterPro" id="IPR010978">
    <property type="entry name" value="tRNA-bd_arm"/>
</dbReference>
<accession>A0ABX0QHX0</accession>
<dbReference type="Gene3D" id="3.30.930.10">
    <property type="entry name" value="Bira Bifunctional Protein, Domain 2"/>
    <property type="match status" value="1"/>
</dbReference>
<dbReference type="InterPro" id="IPR002314">
    <property type="entry name" value="aa-tRNA-synt_IIb"/>
</dbReference>
<comment type="pathway">
    <text evidence="2">Aminoacyl-tRNA biosynthesis; selenocysteinyl-tRNA(Sec) biosynthesis; L-seryl-tRNA(Sec) from L-serine and tRNA(Sec): step 1/1.</text>
</comment>
<evidence type="ECO:0000259" key="15">
    <source>
        <dbReference type="PROSITE" id="PS50862"/>
    </source>
</evidence>
<dbReference type="InterPro" id="IPR015866">
    <property type="entry name" value="Ser-tRNA-synth_1_N"/>
</dbReference>
<dbReference type="PANTHER" id="PTHR43697:SF1">
    <property type="entry name" value="SERINE--TRNA LIGASE"/>
    <property type="match status" value="1"/>
</dbReference>
<dbReference type="RefSeq" id="WP_166691276.1">
    <property type="nucleotide sequence ID" value="NZ_WAEL01000002.1"/>
</dbReference>
<comment type="catalytic activity">
    <reaction evidence="12">
        <text>tRNA(Sec) + L-serine + ATP = L-seryl-tRNA(Sec) + AMP + diphosphate + H(+)</text>
        <dbReference type="Rhea" id="RHEA:42580"/>
        <dbReference type="Rhea" id="RHEA-COMP:9742"/>
        <dbReference type="Rhea" id="RHEA-COMP:10128"/>
        <dbReference type="ChEBI" id="CHEBI:15378"/>
        <dbReference type="ChEBI" id="CHEBI:30616"/>
        <dbReference type="ChEBI" id="CHEBI:33019"/>
        <dbReference type="ChEBI" id="CHEBI:33384"/>
        <dbReference type="ChEBI" id="CHEBI:78442"/>
        <dbReference type="ChEBI" id="CHEBI:78533"/>
        <dbReference type="ChEBI" id="CHEBI:456215"/>
        <dbReference type="EC" id="6.1.1.11"/>
    </reaction>
</comment>
<dbReference type="PANTHER" id="PTHR43697">
    <property type="entry name" value="SERYL-TRNA SYNTHETASE"/>
    <property type="match status" value="1"/>
</dbReference>
<keyword evidence="8" id="KW-0067">ATP-binding</keyword>
<dbReference type="InterPro" id="IPR045864">
    <property type="entry name" value="aa-tRNA-synth_II/BPL/LPL"/>
</dbReference>
<keyword evidence="10" id="KW-0030">Aminoacyl-tRNA synthetase</keyword>
<comment type="caution">
    <text evidence="16">The sequence shown here is derived from an EMBL/GenBank/DDBJ whole genome shotgun (WGS) entry which is preliminary data.</text>
</comment>
<dbReference type="InterPro" id="IPR042103">
    <property type="entry name" value="SerRS_1_N_sf"/>
</dbReference>
<keyword evidence="17" id="KW-1185">Reference proteome</keyword>
<dbReference type="PRINTS" id="PR00981">
    <property type="entry name" value="TRNASYNTHSER"/>
</dbReference>
<name>A0ABX0QHX0_9BACT</name>
<feature type="domain" description="Aminoacyl-transfer RNA synthetases class-II family profile" evidence="15">
    <location>
        <begin position="181"/>
        <end position="417"/>
    </location>
</feature>
<dbReference type="SUPFAM" id="SSF46589">
    <property type="entry name" value="tRNA-binding arm"/>
    <property type="match status" value="1"/>
</dbReference>
<proteinExistence type="inferred from homology"/>
<protein>
    <recommendedName>
        <fullName evidence="11 14">Serine--tRNA ligase</fullName>
        <ecNumber evidence="4 14">6.1.1.11</ecNumber>
    </recommendedName>
</protein>
<dbReference type="GO" id="GO:0004828">
    <property type="term" value="F:serine-tRNA ligase activity"/>
    <property type="evidence" value="ECO:0007669"/>
    <property type="project" value="UniProtKB-EC"/>
</dbReference>
<evidence type="ECO:0000256" key="5">
    <source>
        <dbReference type="ARBA" id="ARBA00022490"/>
    </source>
</evidence>
<dbReference type="PROSITE" id="PS50862">
    <property type="entry name" value="AA_TRNA_LIGASE_II"/>
    <property type="match status" value="1"/>
</dbReference>
<reference evidence="17" key="2">
    <citation type="submission" date="2023-07" db="EMBL/GenBank/DDBJ databases">
        <authorList>
            <person name="Jung D.-H."/>
        </authorList>
    </citation>
    <scope>NUCLEOTIDE SEQUENCE [LARGE SCALE GENOMIC DNA]</scope>
    <source>
        <strain evidence="17">JA-25</strain>
    </source>
</reference>
<reference evidence="17" key="1">
    <citation type="submission" date="2019-09" db="EMBL/GenBank/DDBJ databases">
        <authorList>
            <person name="Jung D.-H."/>
        </authorList>
    </citation>
    <scope>NUCLEOTIDE SEQUENCE [LARGE SCALE GENOMIC DNA]</scope>
    <source>
        <strain evidence="17">JA-25</strain>
    </source>
</reference>
<dbReference type="EC" id="6.1.1.11" evidence="4 14"/>
<dbReference type="Pfam" id="PF02403">
    <property type="entry name" value="Seryl_tRNA_N"/>
    <property type="match status" value="1"/>
</dbReference>
<sequence>MLQIPFIRENKDLVLAGLQKRHFAGADTVVEQLLALDQQRRDTQKELDDTLARQNAIAKEIGQLMKTGQKEAADAAKAETTTLKELSKVLGEQLTGFEQQVQAILVTVPNIPHSSVPEGRTPDDNEVVLEWGNKPTLHAGAEPHWDLIKRFGPGSSPMIDFDLGNKIAGAGFPVYKGRAARLQRALINFFLDQALAAGYAEVQPPIVINEDSGFGTGQLPDKEGQMYYADADKLYLIPTAEVPITNLYRDVMVAESDLPIRNVAYTPCFRREAGSWGAHVRGLNRLHQFDKVEIVRIEKPEDSYAVLEEMSQHVQGLLQVLGLPYRVLRLCGGDMGFTSALTYDMEVWSAGQGRWLEVSSVSNFETYQANRLKLRAKLDGAKPTLLHTLNGSALALPRILAAILENNQTPEGTIRIPAVLVPYCGFDVID</sequence>
<evidence type="ECO:0000256" key="12">
    <source>
        <dbReference type="ARBA" id="ARBA00047929"/>
    </source>
</evidence>
<evidence type="ECO:0000256" key="10">
    <source>
        <dbReference type="ARBA" id="ARBA00023146"/>
    </source>
</evidence>
<organism evidence="16 17">
    <name type="scientific">Fibrivirga algicola</name>
    <dbReference type="NCBI Taxonomy" id="2950420"/>
    <lineage>
        <taxon>Bacteria</taxon>
        <taxon>Pseudomonadati</taxon>
        <taxon>Bacteroidota</taxon>
        <taxon>Cytophagia</taxon>
        <taxon>Cytophagales</taxon>
        <taxon>Spirosomataceae</taxon>
        <taxon>Fibrivirga</taxon>
    </lineage>
</organism>
<dbReference type="Gene3D" id="1.10.287.40">
    <property type="entry name" value="Serine-tRNA synthetase, tRNA binding domain"/>
    <property type="match status" value="1"/>
</dbReference>
<evidence type="ECO:0000256" key="2">
    <source>
        <dbReference type="ARBA" id="ARBA00005045"/>
    </source>
</evidence>
<evidence type="ECO:0000256" key="14">
    <source>
        <dbReference type="NCBIfam" id="TIGR00414"/>
    </source>
</evidence>
<evidence type="ECO:0000313" key="16">
    <source>
        <dbReference type="EMBL" id="NID09704.1"/>
    </source>
</evidence>
<dbReference type="InterPro" id="IPR006195">
    <property type="entry name" value="aa-tRNA-synth_II"/>
</dbReference>
<keyword evidence="6 16" id="KW-0436">Ligase</keyword>
<comment type="catalytic activity">
    <reaction evidence="13">
        <text>tRNA(Ser) + L-serine + ATP = L-seryl-tRNA(Ser) + AMP + diphosphate + H(+)</text>
        <dbReference type="Rhea" id="RHEA:12292"/>
        <dbReference type="Rhea" id="RHEA-COMP:9669"/>
        <dbReference type="Rhea" id="RHEA-COMP:9703"/>
        <dbReference type="ChEBI" id="CHEBI:15378"/>
        <dbReference type="ChEBI" id="CHEBI:30616"/>
        <dbReference type="ChEBI" id="CHEBI:33019"/>
        <dbReference type="ChEBI" id="CHEBI:33384"/>
        <dbReference type="ChEBI" id="CHEBI:78442"/>
        <dbReference type="ChEBI" id="CHEBI:78533"/>
        <dbReference type="ChEBI" id="CHEBI:456215"/>
        <dbReference type="EC" id="6.1.1.11"/>
    </reaction>
</comment>
<dbReference type="NCBIfam" id="TIGR00414">
    <property type="entry name" value="serS"/>
    <property type="match status" value="1"/>
</dbReference>
<evidence type="ECO:0000256" key="6">
    <source>
        <dbReference type="ARBA" id="ARBA00022598"/>
    </source>
</evidence>
<gene>
    <name evidence="16" type="primary">serS</name>
    <name evidence="16" type="ORF">F7231_05935</name>
</gene>
<dbReference type="PIRSF" id="PIRSF001529">
    <property type="entry name" value="Ser-tRNA-synth_IIa"/>
    <property type="match status" value="1"/>
</dbReference>
<comment type="similarity">
    <text evidence="3">Belongs to the class-II aminoacyl-tRNA synthetase family. Type-1 seryl-tRNA synthetase subfamily.</text>
</comment>
<evidence type="ECO:0000256" key="8">
    <source>
        <dbReference type="ARBA" id="ARBA00022840"/>
    </source>
</evidence>